<proteinExistence type="predicted"/>
<evidence type="ECO:0000313" key="1">
    <source>
        <dbReference type="EMBL" id="EYC34246.1"/>
    </source>
</evidence>
<keyword evidence="2" id="KW-1185">Reference proteome</keyword>
<evidence type="ECO:0000313" key="2">
    <source>
        <dbReference type="Proteomes" id="UP000024635"/>
    </source>
</evidence>
<dbReference type="Proteomes" id="UP000024635">
    <property type="component" value="Unassembled WGS sequence"/>
</dbReference>
<accession>A0A016W3S8</accession>
<protein>
    <submittedName>
        <fullName evidence="1">Uncharacterized protein</fullName>
    </submittedName>
</protein>
<reference evidence="2" key="1">
    <citation type="journal article" date="2015" name="Nat. Genet.">
        <title>The genome and transcriptome of the zoonotic hookworm Ancylostoma ceylanicum identify infection-specific gene families.</title>
        <authorList>
            <person name="Schwarz E.M."/>
            <person name="Hu Y."/>
            <person name="Antoshechkin I."/>
            <person name="Miller M.M."/>
            <person name="Sternberg P.W."/>
            <person name="Aroian R.V."/>
        </authorList>
    </citation>
    <scope>NUCLEOTIDE SEQUENCE</scope>
    <source>
        <strain evidence="2">HY135</strain>
    </source>
</reference>
<dbReference type="EMBL" id="JARK01001337">
    <property type="protein sequence ID" value="EYC34246.1"/>
    <property type="molecule type" value="Genomic_DNA"/>
</dbReference>
<comment type="caution">
    <text evidence="1">The sequence shown here is derived from an EMBL/GenBank/DDBJ whole genome shotgun (WGS) entry which is preliminary data.</text>
</comment>
<dbReference type="AlphaFoldDB" id="A0A016W3S8"/>
<name>A0A016W3S8_9BILA</name>
<gene>
    <name evidence="1" type="primary">Acey_s0001.g322</name>
    <name evidence="1" type="ORF">Y032_0001g322</name>
</gene>
<organism evidence="1 2">
    <name type="scientific">Ancylostoma ceylanicum</name>
    <dbReference type="NCBI Taxonomy" id="53326"/>
    <lineage>
        <taxon>Eukaryota</taxon>
        <taxon>Metazoa</taxon>
        <taxon>Ecdysozoa</taxon>
        <taxon>Nematoda</taxon>
        <taxon>Chromadorea</taxon>
        <taxon>Rhabditida</taxon>
        <taxon>Rhabditina</taxon>
        <taxon>Rhabditomorpha</taxon>
        <taxon>Strongyloidea</taxon>
        <taxon>Ancylostomatidae</taxon>
        <taxon>Ancylostomatinae</taxon>
        <taxon>Ancylostoma</taxon>
    </lineage>
</organism>
<sequence length="77" mass="8659">MSRPGCIIEITQGKCTDVRVNINKFTPKVYLFLVFINRFAPKPQGELRDNLYPSIGGWCPVAACIIEITLSERICAE</sequence>